<keyword evidence="2 4" id="KW-0238">DNA-binding</keyword>
<evidence type="ECO:0000259" key="5">
    <source>
        <dbReference type="PROSITE" id="PS51898"/>
    </source>
</evidence>
<evidence type="ECO:0000256" key="2">
    <source>
        <dbReference type="ARBA" id="ARBA00023125"/>
    </source>
</evidence>
<dbReference type="SUPFAM" id="SSF56349">
    <property type="entry name" value="DNA breaking-rejoining enzymes"/>
    <property type="match status" value="1"/>
</dbReference>
<dbReference type="InterPro" id="IPR011010">
    <property type="entry name" value="DNA_brk_join_enz"/>
</dbReference>
<feature type="domain" description="Core-binding (CB)" evidence="6">
    <location>
        <begin position="6"/>
        <end position="91"/>
    </location>
</feature>
<dbReference type="Gene3D" id="1.10.443.10">
    <property type="entry name" value="Intergrase catalytic core"/>
    <property type="match status" value="1"/>
</dbReference>
<dbReference type="InterPro" id="IPR002104">
    <property type="entry name" value="Integrase_catalytic"/>
</dbReference>
<reference evidence="8" key="1">
    <citation type="submission" date="2016-10" db="EMBL/GenBank/DDBJ databases">
        <authorList>
            <person name="Varghese N."/>
            <person name="Submissions S."/>
        </authorList>
    </citation>
    <scope>NUCLEOTIDE SEQUENCE [LARGE SCALE GENOMIC DNA]</scope>
    <source>
        <strain evidence="8">CGMCC 1.10329</strain>
    </source>
</reference>
<dbReference type="PANTHER" id="PTHR30349">
    <property type="entry name" value="PHAGE INTEGRASE-RELATED"/>
    <property type="match status" value="1"/>
</dbReference>
<dbReference type="GO" id="GO:0003677">
    <property type="term" value="F:DNA binding"/>
    <property type="evidence" value="ECO:0007669"/>
    <property type="project" value="UniProtKB-UniRule"/>
</dbReference>
<dbReference type="GO" id="GO:0015074">
    <property type="term" value="P:DNA integration"/>
    <property type="evidence" value="ECO:0007669"/>
    <property type="project" value="UniProtKB-KW"/>
</dbReference>
<dbReference type="InterPro" id="IPR044068">
    <property type="entry name" value="CB"/>
</dbReference>
<dbReference type="Proteomes" id="UP000183769">
    <property type="component" value="Unassembled WGS sequence"/>
</dbReference>
<protein>
    <submittedName>
        <fullName evidence="7">Phage integrase, N-terminal SAM-like domain</fullName>
    </submittedName>
</protein>
<dbReference type="PROSITE" id="PS51900">
    <property type="entry name" value="CB"/>
    <property type="match status" value="1"/>
</dbReference>
<evidence type="ECO:0000313" key="7">
    <source>
        <dbReference type="EMBL" id="SFP15995.1"/>
    </source>
</evidence>
<evidence type="ECO:0000313" key="8">
    <source>
        <dbReference type="Proteomes" id="UP000183769"/>
    </source>
</evidence>
<dbReference type="PROSITE" id="PS51898">
    <property type="entry name" value="TYR_RECOMBINASE"/>
    <property type="match status" value="1"/>
</dbReference>
<evidence type="ECO:0000256" key="3">
    <source>
        <dbReference type="ARBA" id="ARBA00023172"/>
    </source>
</evidence>
<sequence length="337" mass="39158">MSLEPIDPETALELYLTDKEAELAESSIQSHKYRLKHFLRWCDKENIDNLNDLTGRKIQQYRLWRRDDGDLSVASEKTQMDTLRVFIRWAESIDAVEQDLSTKVRSPSMTPEQNTRDEMLDTEEAEAVLEHLAKYQYASCQHVTVALMWHTMMRVSSVHALDVDDYHRDEQYIEVRHSPQTDTPIKNKKDGERLVALSDDVCMLLDDWLEDQRPNVTDDYGREPLVATTQGRANKTTLRTYVYQATRPCFRGADCPEERDPEECEAAIKDQQAFRCPANVSPHAIRRGSITHSLNSDLPDNVVSDRANVSPAVIEQHYDRRTEKEKMEQRRDYLELL</sequence>
<name>A0A1I5N262_9EURY</name>
<dbReference type="Pfam" id="PF00589">
    <property type="entry name" value="Phage_integrase"/>
    <property type="match status" value="1"/>
</dbReference>
<dbReference type="InterPro" id="IPR004107">
    <property type="entry name" value="Integrase_SAM-like_N"/>
</dbReference>
<dbReference type="AlphaFoldDB" id="A0A1I5N262"/>
<dbReference type="CDD" id="cd00397">
    <property type="entry name" value="DNA_BRE_C"/>
    <property type="match status" value="1"/>
</dbReference>
<accession>A0A1I5N262</accession>
<dbReference type="InterPro" id="IPR010998">
    <property type="entry name" value="Integrase_recombinase_N"/>
</dbReference>
<organism evidence="7 8">
    <name type="scientific">Halolamina pelagica</name>
    <dbReference type="NCBI Taxonomy" id="699431"/>
    <lineage>
        <taxon>Archaea</taxon>
        <taxon>Methanobacteriati</taxon>
        <taxon>Methanobacteriota</taxon>
        <taxon>Stenosarchaea group</taxon>
        <taxon>Halobacteria</taxon>
        <taxon>Halobacteriales</taxon>
        <taxon>Haloferacaceae</taxon>
    </lineage>
</organism>
<dbReference type="InterPro" id="IPR013762">
    <property type="entry name" value="Integrase-like_cat_sf"/>
</dbReference>
<keyword evidence="1" id="KW-0229">DNA integration</keyword>
<feature type="domain" description="Tyr recombinase" evidence="5">
    <location>
        <begin position="115"/>
        <end position="331"/>
    </location>
</feature>
<dbReference type="OrthoDB" id="198497at2157"/>
<proteinExistence type="predicted"/>
<dbReference type="RefSeq" id="WP_074875280.1">
    <property type="nucleotide sequence ID" value="NZ_FOXI01000001.1"/>
</dbReference>
<dbReference type="InterPro" id="IPR050090">
    <property type="entry name" value="Tyrosine_recombinase_XerCD"/>
</dbReference>
<keyword evidence="3" id="KW-0233">DNA recombination</keyword>
<evidence type="ECO:0000256" key="4">
    <source>
        <dbReference type="PROSITE-ProRule" id="PRU01248"/>
    </source>
</evidence>
<dbReference type="PANTHER" id="PTHR30349:SF41">
    <property type="entry name" value="INTEGRASE_RECOMBINASE PROTEIN MJ0367-RELATED"/>
    <property type="match status" value="1"/>
</dbReference>
<dbReference type="GO" id="GO:0006310">
    <property type="term" value="P:DNA recombination"/>
    <property type="evidence" value="ECO:0007669"/>
    <property type="project" value="UniProtKB-KW"/>
</dbReference>
<evidence type="ECO:0000256" key="1">
    <source>
        <dbReference type="ARBA" id="ARBA00022908"/>
    </source>
</evidence>
<gene>
    <name evidence="7" type="ORF">SAMN05216277_101523</name>
</gene>
<dbReference type="EMBL" id="FOXI01000001">
    <property type="protein sequence ID" value="SFP15995.1"/>
    <property type="molecule type" value="Genomic_DNA"/>
</dbReference>
<dbReference type="Pfam" id="PF02899">
    <property type="entry name" value="Phage_int_SAM_1"/>
    <property type="match status" value="1"/>
</dbReference>
<evidence type="ECO:0000259" key="6">
    <source>
        <dbReference type="PROSITE" id="PS51900"/>
    </source>
</evidence>
<keyword evidence="8" id="KW-1185">Reference proteome</keyword>
<dbReference type="Gene3D" id="1.10.150.130">
    <property type="match status" value="1"/>
</dbReference>